<protein>
    <submittedName>
        <fullName evidence="2">MarR family winged helix-turn-helix transcriptional regulator</fullName>
    </submittedName>
</protein>
<feature type="domain" description="HTH marR-type" evidence="1">
    <location>
        <begin position="11"/>
        <end position="147"/>
    </location>
</feature>
<dbReference type="PANTHER" id="PTHR33164">
    <property type="entry name" value="TRANSCRIPTIONAL REGULATOR, MARR FAMILY"/>
    <property type="match status" value="1"/>
</dbReference>
<evidence type="ECO:0000313" key="3">
    <source>
        <dbReference type="Proteomes" id="UP001589867"/>
    </source>
</evidence>
<evidence type="ECO:0000313" key="2">
    <source>
        <dbReference type="EMBL" id="MFC0533694.1"/>
    </source>
</evidence>
<dbReference type="InterPro" id="IPR039422">
    <property type="entry name" value="MarR/SlyA-like"/>
</dbReference>
<evidence type="ECO:0000259" key="1">
    <source>
        <dbReference type="PROSITE" id="PS50995"/>
    </source>
</evidence>
<dbReference type="Pfam" id="PF12802">
    <property type="entry name" value="MarR_2"/>
    <property type="match status" value="1"/>
</dbReference>
<name>A0ABV6MGH3_9ACTN</name>
<dbReference type="RefSeq" id="WP_377261630.1">
    <property type="nucleotide sequence ID" value="NZ_JBHLUH010000089.1"/>
</dbReference>
<dbReference type="Gene3D" id="1.10.10.10">
    <property type="entry name" value="Winged helix-like DNA-binding domain superfamily/Winged helix DNA-binding domain"/>
    <property type="match status" value="1"/>
</dbReference>
<gene>
    <name evidence="2" type="ORF">ACFFIA_39430</name>
</gene>
<dbReference type="Proteomes" id="UP001589867">
    <property type="component" value="Unassembled WGS sequence"/>
</dbReference>
<dbReference type="InterPro" id="IPR036388">
    <property type="entry name" value="WH-like_DNA-bd_sf"/>
</dbReference>
<reference evidence="2 3" key="1">
    <citation type="submission" date="2024-09" db="EMBL/GenBank/DDBJ databases">
        <authorList>
            <person name="Sun Q."/>
            <person name="Mori K."/>
        </authorList>
    </citation>
    <scope>NUCLEOTIDE SEQUENCE [LARGE SCALE GENOMIC DNA]</scope>
    <source>
        <strain evidence="2 3">TBRC 3947</strain>
    </source>
</reference>
<dbReference type="SMART" id="SM00347">
    <property type="entry name" value="HTH_MARR"/>
    <property type="match status" value="1"/>
</dbReference>
<dbReference type="SUPFAM" id="SSF46785">
    <property type="entry name" value="Winged helix' DNA-binding domain"/>
    <property type="match status" value="1"/>
</dbReference>
<keyword evidence="3" id="KW-1185">Reference proteome</keyword>
<accession>A0ABV6MGH3</accession>
<organism evidence="2 3">
    <name type="scientific">Phytohabitans kaempferiae</name>
    <dbReference type="NCBI Taxonomy" id="1620943"/>
    <lineage>
        <taxon>Bacteria</taxon>
        <taxon>Bacillati</taxon>
        <taxon>Actinomycetota</taxon>
        <taxon>Actinomycetes</taxon>
        <taxon>Micromonosporales</taxon>
        <taxon>Micromonosporaceae</taxon>
    </lineage>
</organism>
<dbReference type="InterPro" id="IPR036390">
    <property type="entry name" value="WH_DNA-bd_sf"/>
</dbReference>
<dbReference type="InterPro" id="IPR000835">
    <property type="entry name" value="HTH_MarR-typ"/>
</dbReference>
<dbReference type="PROSITE" id="PS50995">
    <property type="entry name" value="HTH_MARR_2"/>
    <property type="match status" value="1"/>
</dbReference>
<proteinExistence type="predicted"/>
<dbReference type="EMBL" id="JBHLUH010000089">
    <property type="protein sequence ID" value="MFC0533694.1"/>
    <property type="molecule type" value="Genomic_DNA"/>
</dbReference>
<comment type="caution">
    <text evidence="2">The sequence shown here is derived from an EMBL/GenBank/DDBJ whole genome shotgun (WGS) entry which is preliminary data.</text>
</comment>
<sequence length="164" mass="18140">MSTETCGDEELPRTGRRLGLLRVALGQALDAVLAQVGPAHPDLRRAHLLIFRFDGIEGSTTAELAVHAGMTKQSMHELVIHLERHGYVSRGPDPGDTRARLLHLTPSGRALERDVHHAIAAVLESWREQVGAARFDALWVTLQDITGERAPLADLAELRARRRR</sequence>
<dbReference type="PANTHER" id="PTHR33164:SF99">
    <property type="entry name" value="MARR FAMILY REGULATORY PROTEIN"/>
    <property type="match status" value="1"/>
</dbReference>